<dbReference type="Pfam" id="PF13516">
    <property type="entry name" value="LRR_6"/>
    <property type="match status" value="2"/>
</dbReference>
<dbReference type="GO" id="GO:0005096">
    <property type="term" value="F:GTPase activator activity"/>
    <property type="evidence" value="ECO:0007669"/>
    <property type="project" value="InterPro"/>
</dbReference>
<feature type="compositionally biased region" description="Basic and acidic residues" evidence="1">
    <location>
        <begin position="40"/>
        <end position="53"/>
    </location>
</feature>
<evidence type="ECO:0000313" key="2">
    <source>
        <dbReference type="EMBL" id="GET92311.1"/>
    </source>
</evidence>
<keyword evidence="3" id="KW-1185">Reference proteome</keyword>
<organism evidence="2 3">
    <name type="scientific">Leishmania tarentolae</name>
    <name type="common">Sauroleishmania tarentolae</name>
    <dbReference type="NCBI Taxonomy" id="5689"/>
    <lineage>
        <taxon>Eukaryota</taxon>
        <taxon>Discoba</taxon>
        <taxon>Euglenozoa</taxon>
        <taxon>Kinetoplastea</taxon>
        <taxon>Metakinetoplastina</taxon>
        <taxon>Trypanosomatida</taxon>
        <taxon>Trypanosomatidae</taxon>
        <taxon>Leishmaniinae</taxon>
        <taxon>Leishmania</taxon>
        <taxon>lizard Leishmania</taxon>
    </lineage>
</organism>
<feature type="region of interest" description="Disordered" evidence="1">
    <location>
        <begin position="40"/>
        <end position="63"/>
    </location>
</feature>
<evidence type="ECO:0000256" key="1">
    <source>
        <dbReference type="SAM" id="MobiDB-lite"/>
    </source>
</evidence>
<dbReference type="GO" id="GO:0005634">
    <property type="term" value="C:nucleus"/>
    <property type="evidence" value="ECO:0007669"/>
    <property type="project" value="TreeGrafter"/>
</dbReference>
<feature type="region of interest" description="Disordered" evidence="1">
    <location>
        <begin position="371"/>
        <end position="391"/>
    </location>
</feature>
<dbReference type="Gene3D" id="3.80.10.10">
    <property type="entry name" value="Ribonuclease Inhibitor"/>
    <property type="match status" value="1"/>
</dbReference>
<name>A0A640KSR2_LEITA</name>
<sequence>MSASRDTAPPLRLSKRGGAFAGTPVHASLLLTDLAAEMPGLRKMEGSRSDRRKTMGKTTSMKGNITRSDESAVAAHSAAFASVATSSVTSSSTLTNAVALSTDEQERAVEAVKETIPASASREVLCKDPIYRIMHALPRSDVLEVVRSRFARPHCERAAAYFDLSYMKNPLRHLRLQLGCDGPTGIYLFLKRIAVHRHTLRVVDLSRNRLSADDAVLLCNALGLGVAGNSETALGTTRASPASAAVDSTLSTAAGASAQPSSSLELLDLSYNAKLGNDGAVHVAMAVRRLPSIRAVILKSVGIDDDGAIAVAELIRSWPKPVLCANSATPHALLRPPTASSTKFYLNLNENYIGARGTDVLGKGLPHHVSLTLAKQRPDPARDRKRSRDHN</sequence>
<dbReference type="OrthoDB" id="272549at2759"/>
<dbReference type="GO" id="GO:0031267">
    <property type="term" value="F:small GTPase binding"/>
    <property type="evidence" value="ECO:0007669"/>
    <property type="project" value="TreeGrafter"/>
</dbReference>
<dbReference type="InterPro" id="IPR027038">
    <property type="entry name" value="RanGap"/>
</dbReference>
<accession>A0A640KSR2</accession>
<dbReference type="VEuPathDB" id="TriTrypDB:LtaPh_3423800"/>
<proteinExistence type="predicted"/>
<dbReference type="SUPFAM" id="SSF52047">
    <property type="entry name" value="RNI-like"/>
    <property type="match status" value="1"/>
</dbReference>
<dbReference type="PANTHER" id="PTHR24113:SF15">
    <property type="entry name" value="NACHT DOMAIN-CONTAINING PROTEIN"/>
    <property type="match status" value="1"/>
</dbReference>
<dbReference type="SMART" id="SM00368">
    <property type="entry name" value="LRR_RI"/>
    <property type="match status" value="4"/>
</dbReference>
<dbReference type="AlphaFoldDB" id="A0A640KSR2"/>
<comment type="caution">
    <text evidence="2">The sequence shown here is derived from an EMBL/GenBank/DDBJ whole genome shotgun (WGS) entry which is preliminary data.</text>
</comment>
<evidence type="ECO:0008006" key="4">
    <source>
        <dbReference type="Google" id="ProtNLM"/>
    </source>
</evidence>
<gene>
    <name evidence="2" type="ORF">LtaPh_3423800</name>
</gene>
<dbReference type="InterPro" id="IPR001611">
    <property type="entry name" value="Leu-rich_rpt"/>
</dbReference>
<dbReference type="EMBL" id="BLBS01000054">
    <property type="protein sequence ID" value="GET92311.1"/>
    <property type="molecule type" value="Genomic_DNA"/>
</dbReference>
<dbReference type="GO" id="GO:0048471">
    <property type="term" value="C:perinuclear region of cytoplasm"/>
    <property type="evidence" value="ECO:0007669"/>
    <property type="project" value="TreeGrafter"/>
</dbReference>
<dbReference type="PANTHER" id="PTHR24113">
    <property type="entry name" value="RAN GTPASE-ACTIVATING PROTEIN 1"/>
    <property type="match status" value="1"/>
</dbReference>
<evidence type="ECO:0000313" key="3">
    <source>
        <dbReference type="Proteomes" id="UP000419144"/>
    </source>
</evidence>
<dbReference type="Proteomes" id="UP000419144">
    <property type="component" value="Unassembled WGS sequence"/>
</dbReference>
<dbReference type="GO" id="GO:0006913">
    <property type="term" value="P:nucleocytoplasmic transport"/>
    <property type="evidence" value="ECO:0007669"/>
    <property type="project" value="TreeGrafter"/>
</dbReference>
<protein>
    <recommendedName>
        <fullName evidence="4">Leucine-rich repeat protein</fullName>
    </recommendedName>
</protein>
<reference evidence="2" key="1">
    <citation type="submission" date="2019-11" db="EMBL/GenBank/DDBJ databases">
        <title>Leishmania tarentolae CDS.</title>
        <authorList>
            <person name="Goto Y."/>
            <person name="Yamagishi J."/>
        </authorList>
    </citation>
    <scope>NUCLEOTIDE SEQUENCE [LARGE SCALE GENOMIC DNA]</scope>
    <source>
        <strain evidence="2">Parrot Tar II</strain>
    </source>
</reference>
<dbReference type="GO" id="GO:0005829">
    <property type="term" value="C:cytosol"/>
    <property type="evidence" value="ECO:0007669"/>
    <property type="project" value="TreeGrafter"/>
</dbReference>
<dbReference type="InterPro" id="IPR032675">
    <property type="entry name" value="LRR_dom_sf"/>
</dbReference>